<protein>
    <recommendedName>
        <fullName evidence="11">Purine nucleoside phosphorylase</fullName>
    </recommendedName>
</protein>
<keyword evidence="7" id="KW-0862">Zinc</keyword>
<comment type="catalytic activity">
    <reaction evidence="8">
        <text>adenosine + H2O + H(+) = inosine + NH4(+)</text>
        <dbReference type="Rhea" id="RHEA:24408"/>
        <dbReference type="ChEBI" id="CHEBI:15377"/>
        <dbReference type="ChEBI" id="CHEBI:15378"/>
        <dbReference type="ChEBI" id="CHEBI:16335"/>
        <dbReference type="ChEBI" id="CHEBI:17596"/>
        <dbReference type="ChEBI" id="CHEBI:28938"/>
        <dbReference type="EC" id="3.5.4.4"/>
    </reaction>
    <physiologicalReaction direction="left-to-right" evidence="8">
        <dbReference type="Rhea" id="RHEA:24409"/>
    </physiologicalReaction>
</comment>
<comment type="catalytic activity">
    <reaction evidence="1">
        <text>inosine + phosphate = alpha-D-ribose 1-phosphate + hypoxanthine</text>
        <dbReference type="Rhea" id="RHEA:27646"/>
        <dbReference type="ChEBI" id="CHEBI:17368"/>
        <dbReference type="ChEBI" id="CHEBI:17596"/>
        <dbReference type="ChEBI" id="CHEBI:43474"/>
        <dbReference type="ChEBI" id="CHEBI:57720"/>
        <dbReference type="EC" id="2.4.2.1"/>
    </reaction>
    <physiologicalReaction direction="left-to-right" evidence="1">
        <dbReference type="Rhea" id="RHEA:27647"/>
    </physiologicalReaction>
</comment>
<evidence type="ECO:0000313" key="13">
    <source>
        <dbReference type="Proteomes" id="UP000287969"/>
    </source>
</evidence>
<accession>A0A410QDW3</accession>
<dbReference type="GO" id="GO:0005507">
    <property type="term" value="F:copper ion binding"/>
    <property type="evidence" value="ECO:0007669"/>
    <property type="project" value="TreeGrafter"/>
</dbReference>
<proteinExistence type="inferred from homology"/>
<evidence type="ECO:0000256" key="11">
    <source>
        <dbReference type="RuleBase" id="RU361274"/>
    </source>
</evidence>
<evidence type="ECO:0000256" key="6">
    <source>
        <dbReference type="ARBA" id="ARBA00022801"/>
    </source>
</evidence>
<dbReference type="GO" id="GO:0017061">
    <property type="term" value="F:S-methyl-5-thioadenosine phosphorylase activity"/>
    <property type="evidence" value="ECO:0007669"/>
    <property type="project" value="UniProtKB-EC"/>
</dbReference>
<dbReference type="Proteomes" id="UP000287969">
    <property type="component" value="Chromosome"/>
</dbReference>
<evidence type="ECO:0000256" key="5">
    <source>
        <dbReference type="ARBA" id="ARBA00022723"/>
    </source>
</evidence>
<dbReference type="Pfam" id="PF02578">
    <property type="entry name" value="Cu-oxidase_4"/>
    <property type="match status" value="1"/>
</dbReference>
<evidence type="ECO:0000313" key="12">
    <source>
        <dbReference type="EMBL" id="QAT62074.1"/>
    </source>
</evidence>
<organism evidence="12 13">
    <name type="scientific">Acidilutibacter cellobiosedens</name>
    <dbReference type="NCBI Taxonomy" id="2507161"/>
    <lineage>
        <taxon>Bacteria</taxon>
        <taxon>Bacillati</taxon>
        <taxon>Bacillota</taxon>
        <taxon>Tissierellia</taxon>
        <taxon>Tissierellales</taxon>
        <taxon>Acidilutibacteraceae</taxon>
        <taxon>Acidilutibacter</taxon>
    </lineage>
</organism>
<comment type="catalytic activity">
    <reaction evidence="10">
        <text>S-methyl-5'-thioadenosine + phosphate = 5-(methylsulfanyl)-alpha-D-ribose 1-phosphate + adenine</text>
        <dbReference type="Rhea" id="RHEA:11852"/>
        <dbReference type="ChEBI" id="CHEBI:16708"/>
        <dbReference type="ChEBI" id="CHEBI:17509"/>
        <dbReference type="ChEBI" id="CHEBI:43474"/>
        <dbReference type="ChEBI" id="CHEBI:58533"/>
        <dbReference type="EC" id="2.4.2.28"/>
    </reaction>
    <physiologicalReaction direction="left-to-right" evidence="10">
        <dbReference type="Rhea" id="RHEA:11853"/>
    </physiologicalReaction>
</comment>
<dbReference type="SUPFAM" id="SSF64438">
    <property type="entry name" value="CNF1/YfiH-like putative cysteine hydrolases"/>
    <property type="match status" value="1"/>
</dbReference>
<dbReference type="NCBIfam" id="TIGR00726">
    <property type="entry name" value="peptidoglycan editing factor PgeF"/>
    <property type="match status" value="1"/>
</dbReference>
<comment type="catalytic activity">
    <reaction evidence="9">
        <text>adenosine + phosphate = alpha-D-ribose 1-phosphate + adenine</text>
        <dbReference type="Rhea" id="RHEA:27642"/>
        <dbReference type="ChEBI" id="CHEBI:16335"/>
        <dbReference type="ChEBI" id="CHEBI:16708"/>
        <dbReference type="ChEBI" id="CHEBI:43474"/>
        <dbReference type="ChEBI" id="CHEBI:57720"/>
        <dbReference type="EC" id="2.4.2.1"/>
    </reaction>
    <physiologicalReaction direction="left-to-right" evidence="9">
        <dbReference type="Rhea" id="RHEA:27643"/>
    </physiologicalReaction>
</comment>
<comment type="function">
    <text evidence="2">Purine nucleoside enzyme that catalyzes the phosphorolysis of adenosine and inosine nucleosides, yielding D-ribose 1-phosphate and the respective free bases, adenine and hypoxanthine. Also catalyzes the phosphorolysis of S-methyl-5'-thioadenosine into adenine and S-methyl-5-thio-alpha-D-ribose 1-phosphate. Also has adenosine deaminase activity.</text>
</comment>
<keyword evidence="6" id="KW-0378">Hydrolase</keyword>
<dbReference type="GO" id="GO:0016787">
    <property type="term" value="F:hydrolase activity"/>
    <property type="evidence" value="ECO:0007669"/>
    <property type="project" value="UniProtKB-KW"/>
</dbReference>
<gene>
    <name evidence="12" type="primary">pgeF</name>
    <name evidence="12" type="ORF">EQM13_10985</name>
</gene>
<evidence type="ECO:0000256" key="1">
    <source>
        <dbReference type="ARBA" id="ARBA00000553"/>
    </source>
</evidence>
<dbReference type="CDD" id="cd16833">
    <property type="entry name" value="YfiH"/>
    <property type="match status" value="1"/>
</dbReference>
<evidence type="ECO:0000256" key="10">
    <source>
        <dbReference type="ARBA" id="ARBA00049893"/>
    </source>
</evidence>
<comment type="similarity">
    <text evidence="3 11">Belongs to the purine nucleoside phosphorylase YfiH/LACC1 family.</text>
</comment>
<dbReference type="PANTHER" id="PTHR30616:SF2">
    <property type="entry name" value="PURINE NUCLEOSIDE PHOSPHORYLASE LACC1"/>
    <property type="match status" value="1"/>
</dbReference>
<evidence type="ECO:0000256" key="8">
    <source>
        <dbReference type="ARBA" id="ARBA00047989"/>
    </source>
</evidence>
<dbReference type="InterPro" id="IPR003730">
    <property type="entry name" value="Cu_polyphenol_OxRdtase"/>
</dbReference>
<keyword evidence="5" id="KW-0479">Metal-binding</keyword>
<evidence type="ECO:0000256" key="9">
    <source>
        <dbReference type="ARBA" id="ARBA00048968"/>
    </source>
</evidence>
<sequence length="246" mass="28228">MDFIEKSYKEMIYYEIPFFNENKNVKTIFTSRIGFNKGNILNNLALLFDEPENKIVFSNQVHGNNISIIKDINFYNETEKPKGVDGLLTDKKNIVLVTVHGDCVPLFFFDKKRKIIGLAHAGWRGTLSDIGGKMINLMKREFGSELSDIIVGIGPSIGPCCYEVGEEIYESFVGKHLFLIECFEKKEGKYHLNLWRSNELLILRAGILKQNIVNSCLCTSCHNDRFYSYRKERTMERMAAGIKLMG</sequence>
<keyword evidence="13" id="KW-1185">Reference proteome</keyword>
<dbReference type="RefSeq" id="WP_071139075.1">
    <property type="nucleotide sequence ID" value="NZ_CP035282.1"/>
</dbReference>
<dbReference type="KEGG" id="spoa:EQM13_10985"/>
<dbReference type="AlphaFoldDB" id="A0A410QDW3"/>
<evidence type="ECO:0000256" key="4">
    <source>
        <dbReference type="ARBA" id="ARBA00022679"/>
    </source>
</evidence>
<dbReference type="InterPro" id="IPR038371">
    <property type="entry name" value="Cu_polyphenol_OxRdtase_sf"/>
</dbReference>
<evidence type="ECO:0000256" key="2">
    <source>
        <dbReference type="ARBA" id="ARBA00003215"/>
    </source>
</evidence>
<reference evidence="13" key="1">
    <citation type="submission" date="2019-01" db="EMBL/GenBank/DDBJ databases">
        <title>Draft genomes of a novel of Sporanaerobacter strains.</title>
        <authorList>
            <person name="Ma S."/>
        </authorList>
    </citation>
    <scope>NUCLEOTIDE SEQUENCE [LARGE SCALE GENOMIC DNA]</scope>
    <source>
        <strain evidence="13">NJN-17</strain>
    </source>
</reference>
<dbReference type="PANTHER" id="PTHR30616">
    <property type="entry name" value="UNCHARACTERIZED PROTEIN YFIH"/>
    <property type="match status" value="1"/>
</dbReference>
<dbReference type="OrthoDB" id="4279at2"/>
<keyword evidence="4" id="KW-0808">Transferase</keyword>
<evidence type="ECO:0000256" key="3">
    <source>
        <dbReference type="ARBA" id="ARBA00007353"/>
    </source>
</evidence>
<evidence type="ECO:0000256" key="7">
    <source>
        <dbReference type="ARBA" id="ARBA00022833"/>
    </source>
</evidence>
<dbReference type="Gene3D" id="3.60.140.10">
    <property type="entry name" value="CNF1/YfiH-like putative cysteine hydrolases"/>
    <property type="match status" value="1"/>
</dbReference>
<name>A0A410QDW3_9FIRM</name>
<dbReference type="EMBL" id="CP035282">
    <property type="protein sequence ID" value="QAT62074.1"/>
    <property type="molecule type" value="Genomic_DNA"/>
</dbReference>
<dbReference type="InterPro" id="IPR011324">
    <property type="entry name" value="Cytotoxic_necrot_fac-like_cat"/>
</dbReference>